<name>A0A6J8DKG6_MYTCO</name>
<dbReference type="OrthoDB" id="6124172at2759"/>
<organism evidence="2 3">
    <name type="scientific">Mytilus coruscus</name>
    <name type="common">Sea mussel</name>
    <dbReference type="NCBI Taxonomy" id="42192"/>
    <lineage>
        <taxon>Eukaryota</taxon>
        <taxon>Metazoa</taxon>
        <taxon>Spiralia</taxon>
        <taxon>Lophotrochozoa</taxon>
        <taxon>Mollusca</taxon>
        <taxon>Bivalvia</taxon>
        <taxon>Autobranchia</taxon>
        <taxon>Pteriomorphia</taxon>
        <taxon>Mytilida</taxon>
        <taxon>Mytiloidea</taxon>
        <taxon>Mytilidae</taxon>
        <taxon>Mytilinae</taxon>
        <taxon>Mytilus</taxon>
    </lineage>
</organism>
<dbReference type="Proteomes" id="UP000507470">
    <property type="component" value="Unassembled WGS sequence"/>
</dbReference>
<protein>
    <submittedName>
        <fullName evidence="2">Uncharacterized protein</fullName>
    </submittedName>
</protein>
<dbReference type="EMBL" id="CACVKT020007517">
    <property type="protein sequence ID" value="CAC5408197.1"/>
    <property type="molecule type" value="Genomic_DNA"/>
</dbReference>
<gene>
    <name evidence="2" type="ORF">MCOR_41614</name>
</gene>
<evidence type="ECO:0000313" key="2">
    <source>
        <dbReference type="EMBL" id="CAC5408197.1"/>
    </source>
</evidence>
<sequence>MDKIKNQITTLPKYVEDDKYCALTGEDKTNSALSKHSKYKGKKENIYKLFTIISLDHYPERNDSVLSRSVSSVIHNNEAEYIIYSSDLINVKDIAAKFSIPTYSKWMHGILGTVSSWESGFWIIHNNLLFPALTNGALAVPGSKAWYATTVGDSTADVFYICLTADNKGNMTEMLKSIMAGNPFLYKKRLQNYDFLQPYLKEVRALKTSFGYEMSAEIFLNCMHTSSNNVSTNCLFTYAVTTGVGISIFTRPRGTIKHSSAFCYDDQSISSLDFLKLEKRSPLQSGFFHSMFALSDKTDSSVTGMTCFGQDIAANAETIAVMICAYLPTVYVDVIKSTRLTQWSCNNKDTKGQTRHRTDTLTLPDIKPKISSASHTEKDANEHKHKREHIHDATNDSDEKDVAKFCQMYDCDNYNNNVESEDFNINSFNSQLLKNQKLTNRFNEMVADIQMQHNLESPRKTNKKIKQDKHGCRFCQNAREQMLLLAKHMQTDYLDFVIVDINESPLPDYLEVPFTPYIRY</sequence>
<evidence type="ECO:0000313" key="3">
    <source>
        <dbReference type="Proteomes" id="UP000507470"/>
    </source>
</evidence>
<evidence type="ECO:0000256" key="1">
    <source>
        <dbReference type="SAM" id="MobiDB-lite"/>
    </source>
</evidence>
<keyword evidence="3" id="KW-1185">Reference proteome</keyword>
<proteinExistence type="predicted"/>
<accession>A0A6J8DKG6</accession>
<reference evidence="2 3" key="1">
    <citation type="submission" date="2020-06" db="EMBL/GenBank/DDBJ databases">
        <authorList>
            <person name="Li R."/>
            <person name="Bekaert M."/>
        </authorList>
    </citation>
    <scope>NUCLEOTIDE SEQUENCE [LARGE SCALE GENOMIC DNA]</scope>
    <source>
        <strain evidence="3">wild</strain>
    </source>
</reference>
<dbReference type="AlphaFoldDB" id="A0A6J8DKG6"/>
<feature type="region of interest" description="Disordered" evidence="1">
    <location>
        <begin position="372"/>
        <end position="396"/>
    </location>
</feature>